<dbReference type="SMART" id="SM00326">
    <property type="entry name" value="SH3"/>
    <property type="match status" value="1"/>
</dbReference>
<accession>A0A3N2RKR0</accession>
<evidence type="ECO:0000313" key="4">
    <source>
        <dbReference type="Proteomes" id="UP000275910"/>
    </source>
</evidence>
<evidence type="ECO:0000313" key="3">
    <source>
        <dbReference type="EMBL" id="ROU07989.1"/>
    </source>
</evidence>
<dbReference type="PROSITE" id="PS50002">
    <property type="entry name" value="SH3"/>
    <property type="match status" value="1"/>
</dbReference>
<dbReference type="InterPro" id="IPR001452">
    <property type="entry name" value="SH3_domain"/>
</dbReference>
<name>A0A3N2RKR0_LYSEN</name>
<gene>
    <name evidence="3" type="ORF">D9T17_07285</name>
</gene>
<dbReference type="RefSeq" id="WP_123646806.1">
    <property type="nucleotide sequence ID" value="NZ_RCTY01000019.1"/>
</dbReference>
<evidence type="ECO:0000259" key="2">
    <source>
        <dbReference type="PROSITE" id="PS50002"/>
    </source>
</evidence>
<dbReference type="SUPFAM" id="SSF50044">
    <property type="entry name" value="SH3-domain"/>
    <property type="match status" value="1"/>
</dbReference>
<sequence length="138" mass="15482">MRLARVLAEHRAPDRPAIRIARGDALPLGERDLDWPQFVWAVQADGLGGWAPASLFDAQRGPATALADYDTLELDADAGQLLRLREELAQWWWARDARGREGWIPARALELLDRTAARAIDDDFPESNIQESLGTNRQ</sequence>
<dbReference type="EMBL" id="RCTY01000019">
    <property type="protein sequence ID" value="ROU07989.1"/>
    <property type="molecule type" value="Genomic_DNA"/>
</dbReference>
<dbReference type="InterPro" id="IPR036028">
    <property type="entry name" value="SH3-like_dom_sf"/>
</dbReference>
<dbReference type="Gene3D" id="2.30.30.40">
    <property type="entry name" value="SH3 Domains"/>
    <property type="match status" value="1"/>
</dbReference>
<feature type="domain" description="SH3" evidence="2">
    <location>
        <begin position="58"/>
        <end position="114"/>
    </location>
</feature>
<keyword evidence="1" id="KW-0728">SH3 domain</keyword>
<organism evidence="3 4">
    <name type="scientific">Lysobacter enzymogenes</name>
    <dbReference type="NCBI Taxonomy" id="69"/>
    <lineage>
        <taxon>Bacteria</taxon>
        <taxon>Pseudomonadati</taxon>
        <taxon>Pseudomonadota</taxon>
        <taxon>Gammaproteobacteria</taxon>
        <taxon>Lysobacterales</taxon>
        <taxon>Lysobacteraceae</taxon>
        <taxon>Lysobacter</taxon>
    </lineage>
</organism>
<dbReference type="Proteomes" id="UP000275910">
    <property type="component" value="Unassembled WGS sequence"/>
</dbReference>
<reference evidence="3 4" key="1">
    <citation type="submission" date="2018-10" db="EMBL/GenBank/DDBJ databases">
        <title>The genome of Lysobacter enzymogenes OH11.</title>
        <authorList>
            <person name="Liu F."/>
            <person name="Zhao Y."/>
            <person name="Qian G."/>
            <person name="Chen Y."/>
            <person name="Xu H."/>
        </authorList>
    </citation>
    <scope>NUCLEOTIDE SEQUENCE [LARGE SCALE GENOMIC DNA]</scope>
    <source>
        <strain evidence="3 4">OH11</strain>
    </source>
</reference>
<comment type="caution">
    <text evidence="3">The sequence shown here is derived from an EMBL/GenBank/DDBJ whole genome shotgun (WGS) entry which is preliminary data.</text>
</comment>
<protein>
    <submittedName>
        <fullName evidence="3">Peptide-binding protein</fullName>
    </submittedName>
</protein>
<dbReference type="AlphaFoldDB" id="A0A3N2RKR0"/>
<evidence type="ECO:0000256" key="1">
    <source>
        <dbReference type="ARBA" id="ARBA00022443"/>
    </source>
</evidence>
<proteinExistence type="predicted"/>